<dbReference type="PANTHER" id="PTHR16110:SF1">
    <property type="entry name" value="TBC1 DOMAIN FAMILY MEMBER 19"/>
    <property type="match status" value="1"/>
</dbReference>
<sequence>MSPTSSTSDRMTVQEQVVSVMEEMQILGTLDKLIAASEHICIATPLGTGDFLADLQQAFRLNGIETCIKNALVLSRRRKNIKEEQEQLNYMRKAQTHFERRVSKALLNLQTDLKLSLVRQRSSSEAQELSSKWDELSTYDQDVGSIRNLYSSQDLYEAVVALRDPDYSINRSILIYFAVVTLEEKWSAVKIPLNVPTFEDLQEFFSDVCTSVDPFLGLGSALVLQGNSNVTLLNHRITLGTKVVAENDILLSEEFVKGGCPSHLRGRLWKQVLLSHVGDKLRR</sequence>
<reference evidence="1 2" key="1">
    <citation type="journal article" date="2023" name="Nucleic Acids Res.">
        <title>The hologenome of Daphnia magna reveals possible DNA methylation and microbiome-mediated evolution of the host genome.</title>
        <authorList>
            <person name="Chaturvedi A."/>
            <person name="Li X."/>
            <person name="Dhandapani V."/>
            <person name="Marshall H."/>
            <person name="Kissane S."/>
            <person name="Cuenca-Cambronero M."/>
            <person name="Asole G."/>
            <person name="Calvet F."/>
            <person name="Ruiz-Romero M."/>
            <person name="Marangio P."/>
            <person name="Guigo R."/>
            <person name="Rago D."/>
            <person name="Mirbahai L."/>
            <person name="Eastwood N."/>
            <person name="Colbourne J.K."/>
            <person name="Zhou J."/>
            <person name="Mallon E."/>
            <person name="Orsini L."/>
        </authorList>
    </citation>
    <scope>NUCLEOTIDE SEQUENCE [LARGE SCALE GENOMIC DNA]</scope>
    <source>
        <strain evidence="1">LRV0_1</strain>
    </source>
</reference>
<proteinExistence type="predicted"/>
<evidence type="ECO:0000313" key="1">
    <source>
        <dbReference type="EMBL" id="KAK4002898.1"/>
    </source>
</evidence>
<dbReference type="EMBL" id="JAOYFB010000001">
    <property type="protein sequence ID" value="KAK4002898.1"/>
    <property type="molecule type" value="Genomic_DNA"/>
</dbReference>
<gene>
    <name evidence="1" type="ORF">OUZ56_004692</name>
</gene>
<protein>
    <recommendedName>
        <fullName evidence="3">TBC1 domain family member 19</fullName>
    </recommendedName>
</protein>
<evidence type="ECO:0008006" key="3">
    <source>
        <dbReference type="Google" id="ProtNLM"/>
    </source>
</evidence>
<accession>A0ABQ9YQK1</accession>
<keyword evidence="2" id="KW-1185">Reference proteome</keyword>
<dbReference type="InterPro" id="IPR042507">
    <property type="entry name" value="TBC1D19"/>
</dbReference>
<dbReference type="PANTHER" id="PTHR16110">
    <property type="entry name" value="TBC1 DOMAIN FAMILY MEMBER 19"/>
    <property type="match status" value="1"/>
</dbReference>
<evidence type="ECO:0000313" key="2">
    <source>
        <dbReference type="Proteomes" id="UP001234178"/>
    </source>
</evidence>
<name>A0ABQ9YQK1_9CRUS</name>
<dbReference type="Proteomes" id="UP001234178">
    <property type="component" value="Unassembled WGS sequence"/>
</dbReference>
<organism evidence="1 2">
    <name type="scientific">Daphnia magna</name>
    <dbReference type="NCBI Taxonomy" id="35525"/>
    <lineage>
        <taxon>Eukaryota</taxon>
        <taxon>Metazoa</taxon>
        <taxon>Ecdysozoa</taxon>
        <taxon>Arthropoda</taxon>
        <taxon>Crustacea</taxon>
        <taxon>Branchiopoda</taxon>
        <taxon>Diplostraca</taxon>
        <taxon>Cladocera</taxon>
        <taxon>Anomopoda</taxon>
        <taxon>Daphniidae</taxon>
        <taxon>Daphnia</taxon>
    </lineage>
</organism>
<comment type="caution">
    <text evidence="1">The sequence shown here is derived from an EMBL/GenBank/DDBJ whole genome shotgun (WGS) entry which is preliminary data.</text>
</comment>